<evidence type="ECO:0000256" key="1">
    <source>
        <dbReference type="SAM" id="Phobius"/>
    </source>
</evidence>
<sequence>MKFFFKLDKNFFKFCDGFLPSIPWLNIIIEKQREKGNTKLLLWPAPYPEEIKDDRKSRMQADVEPQVQEGEVSRLKMKISSLKAKLAYVNIQLLLAVTFGVIRWIVALILCYMVYSLLDSRGKMRFTKRDWCSIPLNLNSIHEEPQMEEQMEDLNSIHEEPQLEEQIEVCDFSNTCDD</sequence>
<proteinExistence type="predicted"/>
<keyword evidence="3" id="KW-1185">Reference proteome</keyword>
<reference evidence="2 3" key="1">
    <citation type="journal article" date="2023" name="Plants (Basel)">
        <title>Bridging the Gap: Combining Genomics and Transcriptomics Approaches to Understand Stylosanthes scabra, an Orphan Legume from the Brazilian Caatinga.</title>
        <authorList>
            <person name="Ferreira-Neto J.R.C."/>
            <person name="da Silva M.D."/>
            <person name="Binneck E."/>
            <person name="de Melo N.F."/>
            <person name="da Silva R.H."/>
            <person name="de Melo A.L.T.M."/>
            <person name="Pandolfi V."/>
            <person name="Bustamante F.O."/>
            <person name="Brasileiro-Vidal A.C."/>
            <person name="Benko-Iseppon A.M."/>
        </authorList>
    </citation>
    <scope>NUCLEOTIDE SEQUENCE [LARGE SCALE GENOMIC DNA]</scope>
    <source>
        <tissue evidence="2">Leaves</tissue>
    </source>
</reference>
<name>A0ABU6SG50_9FABA</name>
<keyword evidence="1" id="KW-0812">Transmembrane</keyword>
<dbReference type="EMBL" id="JASCZI010060659">
    <property type="protein sequence ID" value="MED6135049.1"/>
    <property type="molecule type" value="Genomic_DNA"/>
</dbReference>
<keyword evidence="1" id="KW-1133">Transmembrane helix</keyword>
<comment type="caution">
    <text evidence="2">The sequence shown here is derived from an EMBL/GenBank/DDBJ whole genome shotgun (WGS) entry which is preliminary data.</text>
</comment>
<evidence type="ECO:0000313" key="3">
    <source>
        <dbReference type="Proteomes" id="UP001341840"/>
    </source>
</evidence>
<gene>
    <name evidence="2" type="ORF">PIB30_042661</name>
</gene>
<accession>A0ABU6SG50</accession>
<keyword evidence="1" id="KW-0472">Membrane</keyword>
<feature type="transmembrane region" description="Helical" evidence="1">
    <location>
        <begin position="86"/>
        <end position="115"/>
    </location>
</feature>
<evidence type="ECO:0000313" key="2">
    <source>
        <dbReference type="EMBL" id="MED6135049.1"/>
    </source>
</evidence>
<protein>
    <submittedName>
        <fullName evidence="2">Uncharacterized protein</fullName>
    </submittedName>
</protein>
<organism evidence="2 3">
    <name type="scientific">Stylosanthes scabra</name>
    <dbReference type="NCBI Taxonomy" id="79078"/>
    <lineage>
        <taxon>Eukaryota</taxon>
        <taxon>Viridiplantae</taxon>
        <taxon>Streptophyta</taxon>
        <taxon>Embryophyta</taxon>
        <taxon>Tracheophyta</taxon>
        <taxon>Spermatophyta</taxon>
        <taxon>Magnoliopsida</taxon>
        <taxon>eudicotyledons</taxon>
        <taxon>Gunneridae</taxon>
        <taxon>Pentapetalae</taxon>
        <taxon>rosids</taxon>
        <taxon>fabids</taxon>
        <taxon>Fabales</taxon>
        <taxon>Fabaceae</taxon>
        <taxon>Papilionoideae</taxon>
        <taxon>50 kb inversion clade</taxon>
        <taxon>dalbergioids sensu lato</taxon>
        <taxon>Dalbergieae</taxon>
        <taxon>Pterocarpus clade</taxon>
        <taxon>Stylosanthes</taxon>
    </lineage>
</organism>
<dbReference type="Proteomes" id="UP001341840">
    <property type="component" value="Unassembled WGS sequence"/>
</dbReference>